<feature type="compositionally biased region" description="Low complexity" evidence="10">
    <location>
        <begin position="326"/>
        <end position="342"/>
    </location>
</feature>
<evidence type="ECO:0000256" key="2">
    <source>
        <dbReference type="ARBA" id="ARBA00008638"/>
    </source>
</evidence>
<dbReference type="SUPFAM" id="SSF47954">
    <property type="entry name" value="Cyclin-like"/>
    <property type="match status" value="2"/>
</dbReference>
<dbReference type="GO" id="GO:0016538">
    <property type="term" value="F:cyclin-dependent protein serine/threonine kinase regulator activity"/>
    <property type="evidence" value="ECO:0007669"/>
    <property type="project" value="InterPro"/>
</dbReference>
<organism evidence="12 13">
    <name type="scientific">Steccherinum ochraceum</name>
    <dbReference type="NCBI Taxonomy" id="92696"/>
    <lineage>
        <taxon>Eukaryota</taxon>
        <taxon>Fungi</taxon>
        <taxon>Dikarya</taxon>
        <taxon>Basidiomycota</taxon>
        <taxon>Agaricomycotina</taxon>
        <taxon>Agaricomycetes</taxon>
        <taxon>Polyporales</taxon>
        <taxon>Steccherinaceae</taxon>
        <taxon>Steccherinum</taxon>
    </lineage>
</organism>
<feature type="compositionally biased region" description="Basic and acidic residues" evidence="10">
    <location>
        <begin position="390"/>
        <end position="402"/>
    </location>
</feature>
<dbReference type="GO" id="GO:0005634">
    <property type="term" value="C:nucleus"/>
    <property type="evidence" value="ECO:0007669"/>
    <property type="project" value="UniProtKB-SubCell"/>
</dbReference>
<feature type="domain" description="Cyclin-like" evidence="11">
    <location>
        <begin position="33"/>
        <end position="128"/>
    </location>
</feature>
<evidence type="ECO:0000313" key="13">
    <source>
        <dbReference type="Proteomes" id="UP000292702"/>
    </source>
</evidence>
<feature type="region of interest" description="Disordered" evidence="10">
    <location>
        <begin position="316"/>
        <end position="357"/>
    </location>
</feature>
<accession>A0A4V2MX94</accession>
<dbReference type="EMBL" id="RWJN01000047">
    <property type="protein sequence ID" value="TCD69187.1"/>
    <property type="molecule type" value="Genomic_DNA"/>
</dbReference>
<feature type="region of interest" description="Disordered" evidence="10">
    <location>
        <begin position="234"/>
        <end position="269"/>
    </location>
</feature>
<feature type="compositionally biased region" description="Low complexity" evidence="10">
    <location>
        <begin position="251"/>
        <end position="266"/>
    </location>
</feature>
<comment type="subcellular location">
    <subcellularLocation>
        <location evidence="1">Nucleus</location>
    </subcellularLocation>
</comment>
<dbReference type="InterPro" id="IPR013763">
    <property type="entry name" value="Cyclin-like_dom"/>
</dbReference>
<evidence type="ECO:0000256" key="3">
    <source>
        <dbReference type="ARBA" id="ARBA00022491"/>
    </source>
</evidence>
<keyword evidence="5 9" id="KW-0195">Cyclin</keyword>
<evidence type="ECO:0000256" key="9">
    <source>
        <dbReference type="RuleBase" id="RU000383"/>
    </source>
</evidence>
<evidence type="ECO:0000313" key="12">
    <source>
        <dbReference type="EMBL" id="TCD69187.1"/>
    </source>
</evidence>
<dbReference type="FunFam" id="1.10.472.10:FF:000076">
    <property type="entry name" value="RNA polymerase II holoenzyme cyclin-like subunit"/>
    <property type="match status" value="1"/>
</dbReference>
<dbReference type="InterPro" id="IPR036915">
    <property type="entry name" value="Cyclin-like_sf"/>
</dbReference>
<sequence length="402" mass="43800">MIHSICSSWPYSLPTVHILVMKRTQFYALTELSVIGKLCKKLQLRQRVTATAIVFFRRFYLKNSYCETDPFLVIAACCYVAAKSEESPVHIKTVVTEARLLFGNEEYGIKSFPSDNSKLAEMEFYLVDDLQCDLVVFHPYRTLMTLCGKEGSSTGAGVVAAELFGDSSDGPRYWGTGQGKLELQEGALQLAWFIINDTYRSEMCLMYPPHLIAITAIYLTVVIHDSTRTSISLNGTNSQASHASGSGSPVTTAAPMRRSSRSTPSTYKKPHTQDIVGFLAGLNVNMSTIATIAQEILSLYALWGRYKEEGAEATARSAFHTSNPRSGSVLSSGTPSSTAGTPQAADETRGSAAQGQPAIVTPTFLTQLLLRMREGKMADMAHPASGRPVALDRRLERAQAAG</sequence>
<evidence type="ECO:0000259" key="11">
    <source>
        <dbReference type="SMART" id="SM00385"/>
    </source>
</evidence>
<comment type="similarity">
    <text evidence="2">Belongs to the cyclin family. Cyclin C subfamily.</text>
</comment>
<evidence type="ECO:0000256" key="7">
    <source>
        <dbReference type="ARBA" id="ARBA00023163"/>
    </source>
</evidence>
<comment type="caution">
    <text evidence="12">The sequence shown here is derived from an EMBL/GenBank/DDBJ whole genome shotgun (WGS) entry which is preliminary data.</text>
</comment>
<dbReference type="PANTHER" id="PTHR10026">
    <property type="entry name" value="CYCLIN"/>
    <property type="match status" value="1"/>
</dbReference>
<dbReference type="STRING" id="92696.A0A4V2MX94"/>
<dbReference type="GO" id="GO:0006357">
    <property type="term" value="P:regulation of transcription by RNA polymerase II"/>
    <property type="evidence" value="ECO:0007669"/>
    <property type="project" value="InterPro"/>
</dbReference>
<evidence type="ECO:0000256" key="1">
    <source>
        <dbReference type="ARBA" id="ARBA00004123"/>
    </source>
</evidence>
<keyword evidence="3" id="KW-0678">Repressor</keyword>
<name>A0A4V2MX94_9APHY</name>
<dbReference type="CDD" id="cd20513">
    <property type="entry name" value="CYCLIN_CCNC_rpt1"/>
    <property type="match status" value="1"/>
</dbReference>
<evidence type="ECO:0000256" key="8">
    <source>
        <dbReference type="ARBA" id="ARBA00023242"/>
    </source>
</evidence>
<dbReference type="AlphaFoldDB" id="A0A4V2MX94"/>
<dbReference type="Pfam" id="PF00134">
    <property type="entry name" value="Cyclin_N"/>
    <property type="match status" value="1"/>
</dbReference>
<feature type="domain" description="Cyclin-like" evidence="11">
    <location>
        <begin position="172"/>
        <end position="298"/>
    </location>
</feature>
<keyword evidence="7" id="KW-0804">Transcription</keyword>
<feature type="region of interest" description="Disordered" evidence="10">
    <location>
        <begin position="379"/>
        <end position="402"/>
    </location>
</feature>
<gene>
    <name evidence="12" type="primary">SSN8</name>
    <name evidence="12" type="ORF">EIP91_008483</name>
</gene>
<dbReference type="Gene3D" id="1.10.472.10">
    <property type="entry name" value="Cyclin-like"/>
    <property type="match status" value="2"/>
</dbReference>
<proteinExistence type="inferred from homology"/>
<keyword evidence="6" id="KW-0010">Activator</keyword>
<reference evidence="12 13" key="1">
    <citation type="submission" date="2018-11" db="EMBL/GenBank/DDBJ databases">
        <title>Genome assembly of Steccherinum ochraceum LE-BIN_3174, the white-rot fungus of the Steccherinaceae family (The Residual Polyporoid clade, Polyporales, Basidiomycota).</title>
        <authorList>
            <person name="Fedorova T.V."/>
            <person name="Glazunova O.A."/>
            <person name="Landesman E.O."/>
            <person name="Moiseenko K.V."/>
            <person name="Psurtseva N.V."/>
            <person name="Savinova O.S."/>
            <person name="Shakhova N.V."/>
            <person name="Tyazhelova T.V."/>
            <person name="Vasina D.V."/>
        </authorList>
    </citation>
    <scope>NUCLEOTIDE SEQUENCE [LARGE SCALE GENOMIC DNA]</scope>
    <source>
        <strain evidence="12 13">LE-BIN_3174</strain>
    </source>
</reference>
<keyword evidence="13" id="KW-1185">Reference proteome</keyword>
<protein>
    <submittedName>
        <fullName evidence="12">RNA polymerase II holoenzyme cyclin-like subunit</fullName>
    </submittedName>
</protein>
<dbReference type="OrthoDB" id="10266018at2759"/>
<evidence type="ECO:0000256" key="5">
    <source>
        <dbReference type="ARBA" id="ARBA00023127"/>
    </source>
</evidence>
<feature type="compositionally biased region" description="Polar residues" evidence="10">
    <location>
        <begin position="234"/>
        <end position="250"/>
    </location>
</feature>
<evidence type="ECO:0000256" key="4">
    <source>
        <dbReference type="ARBA" id="ARBA00023015"/>
    </source>
</evidence>
<dbReference type="InterPro" id="IPR043198">
    <property type="entry name" value="Cyclin/Ssn8"/>
</dbReference>
<evidence type="ECO:0000256" key="6">
    <source>
        <dbReference type="ARBA" id="ARBA00023159"/>
    </source>
</evidence>
<dbReference type="Proteomes" id="UP000292702">
    <property type="component" value="Unassembled WGS sequence"/>
</dbReference>
<dbReference type="SMART" id="SM00385">
    <property type="entry name" value="CYCLIN"/>
    <property type="match status" value="2"/>
</dbReference>
<keyword evidence="4" id="KW-0805">Transcription regulation</keyword>
<evidence type="ECO:0000256" key="10">
    <source>
        <dbReference type="SAM" id="MobiDB-lite"/>
    </source>
</evidence>
<keyword evidence="8" id="KW-0539">Nucleus</keyword>
<dbReference type="InterPro" id="IPR006671">
    <property type="entry name" value="Cyclin_N"/>
</dbReference>